<dbReference type="Proteomes" id="UP001529510">
    <property type="component" value="Unassembled WGS sequence"/>
</dbReference>
<evidence type="ECO:0000313" key="2">
    <source>
        <dbReference type="Proteomes" id="UP001529510"/>
    </source>
</evidence>
<proteinExistence type="predicted"/>
<dbReference type="EMBL" id="JAMKFB020000005">
    <property type="protein sequence ID" value="KAL0193497.1"/>
    <property type="molecule type" value="Genomic_DNA"/>
</dbReference>
<keyword evidence="2" id="KW-1185">Reference proteome</keyword>
<protein>
    <submittedName>
        <fullName evidence="1">Uncharacterized protein</fullName>
    </submittedName>
</protein>
<organism evidence="1 2">
    <name type="scientific">Cirrhinus mrigala</name>
    <name type="common">Mrigala</name>
    <dbReference type="NCBI Taxonomy" id="683832"/>
    <lineage>
        <taxon>Eukaryota</taxon>
        <taxon>Metazoa</taxon>
        <taxon>Chordata</taxon>
        <taxon>Craniata</taxon>
        <taxon>Vertebrata</taxon>
        <taxon>Euteleostomi</taxon>
        <taxon>Actinopterygii</taxon>
        <taxon>Neopterygii</taxon>
        <taxon>Teleostei</taxon>
        <taxon>Ostariophysi</taxon>
        <taxon>Cypriniformes</taxon>
        <taxon>Cyprinidae</taxon>
        <taxon>Labeoninae</taxon>
        <taxon>Labeonini</taxon>
        <taxon>Cirrhinus</taxon>
    </lineage>
</organism>
<reference evidence="1 2" key="1">
    <citation type="submission" date="2024-05" db="EMBL/GenBank/DDBJ databases">
        <title>Genome sequencing and assembly of Indian major carp, Cirrhinus mrigala (Hamilton, 1822).</title>
        <authorList>
            <person name="Mohindra V."/>
            <person name="Chowdhury L.M."/>
            <person name="Lal K."/>
            <person name="Jena J.K."/>
        </authorList>
    </citation>
    <scope>NUCLEOTIDE SEQUENCE [LARGE SCALE GENOMIC DNA]</scope>
    <source>
        <strain evidence="1">CM1030</strain>
        <tissue evidence="1">Blood</tissue>
    </source>
</reference>
<gene>
    <name evidence="1" type="ORF">M9458_011793</name>
</gene>
<feature type="non-terminal residue" evidence="1">
    <location>
        <position position="1"/>
    </location>
</feature>
<comment type="caution">
    <text evidence="1">The sequence shown here is derived from an EMBL/GenBank/DDBJ whole genome shotgun (WGS) entry which is preliminary data.</text>
</comment>
<name>A0ABD0R6E7_CIRMR</name>
<evidence type="ECO:0000313" key="1">
    <source>
        <dbReference type="EMBL" id="KAL0193497.1"/>
    </source>
</evidence>
<sequence length="74" mass="8222">HNQTLLQWPWQLQHRDLQLESTAPSQNAQTFARIKAVVKMASVSASRALAVTTAASSCAPVHRRGLPLRGRLHR</sequence>
<dbReference type="AlphaFoldDB" id="A0ABD0R6E7"/>
<accession>A0ABD0R6E7</accession>